<proteinExistence type="predicted"/>
<organism evidence="1 2">
    <name type="scientific">Rhinopithecimicrobium faecis</name>
    <dbReference type="NCBI Taxonomy" id="2820698"/>
    <lineage>
        <taxon>Bacteria</taxon>
        <taxon>Pseudomonadati</taxon>
        <taxon>Bacteroidota</taxon>
        <taxon>Sphingobacteriia</taxon>
        <taxon>Sphingobacteriales</taxon>
        <taxon>Sphingobacteriaceae</taxon>
        <taxon>Rhinopithecimicrobium</taxon>
    </lineage>
</organism>
<gene>
    <name evidence="1" type="ORF">J5U18_02480</name>
</gene>
<evidence type="ECO:0000313" key="2">
    <source>
        <dbReference type="Proteomes" id="UP000679691"/>
    </source>
</evidence>
<dbReference type="AlphaFoldDB" id="A0A8T4H6H2"/>
<dbReference type="EMBL" id="JAGKSB010000002">
    <property type="protein sequence ID" value="MBP3942439.1"/>
    <property type="molecule type" value="Genomic_DNA"/>
</dbReference>
<protein>
    <submittedName>
        <fullName evidence="1">DUF4929 family protein</fullName>
    </submittedName>
</protein>
<accession>A0A8T4H6H2</accession>
<dbReference type="RefSeq" id="WP_353545921.1">
    <property type="nucleotide sequence ID" value="NZ_JAGKSB010000002.1"/>
</dbReference>
<reference evidence="1" key="1">
    <citation type="submission" date="2021-03" db="EMBL/GenBank/DDBJ databases">
        <authorList>
            <person name="Lu T."/>
            <person name="Wang Q."/>
            <person name="Han X."/>
        </authorList>
    </citation>
    <scope>NUCLEOTIDE SEQUENCE</scope>
    <source>
        <strain evidence="1">WQ 2009</strain>
    </source>
</reference>
<comment type="caution">
    <text evidence="1">The sequence shown here is derived from an EMBL/GenBank/DDBJ whole genome shotgun (WGS) entry which is preliminary data.</text>
</comment>
<dbReference type="InterPro" id="IPR032562">
    <property type="entry name" value="DUF4929"/>
</dbReference>
<dbReference type="Proteomes" id="UP000679691">
    <property type="component" value="Unassembled WGS sequence"/>
</dbReference>
<sequence>MKNSKITLLLLTLITLGTSSCEKNKNEQEFLGKNKIVLKSNNSNVLQNNGYDKILIDVMLITAAAETIDLEFSLDQPAAPGDSSGRKDILTIENPKITLKAGEKFAQLTIKSLPEVPLTEAVDVLLQLKTNSSKIPLEGPLKLIVQPNIATVALSEEKIRLLEIYKTKGLDLYPLMGNKNLTGKINFPGGGSLISLIDKAEITLSGKTQITLSDLATAEQPVLKMVSNAMGIENYLYTLFRNLTIDDLEIWNSISKDAPPAPKKIMDLIKLSRNSAETFTVSLDAIKIDLNTKKVTFIHEYQDLRSDILIQAVPFDFHYTAWDRLQKLIEAKNPIALENTEQGGSVNPRVYLNTEGILANEYTDGINWTPSTATLTEQLLAFKFLLGHENMNDYIQVSVAYNL</sequence>
<evidence type="ECO:0000313" key="1">
    <source>
        <dbReference type="EMBL" id="MBP3942439.1"/>
    </source>
</evidence>
<dbReference type="Pfam" id="PF16283">
    <property type="entry name" value="DUF4929"/>
    <property type="match status" value="1"/>
</dbReference>
<keyword evidence="2" id="KW-1185">Reference proteome</keyword>
<name>A0A8T4H6H2_9SPHI</name>
<dbReference type="PROSITE" id="PS51257">
    <property type="entry name" value="PROKAR_LIPOPROTEIN"/>
    <property type="match status" value="1"/>
</dbReference>